<name>A0A517SI15_9PLAN</name>
<accession>A0A517SI15</accession>
<keyword evidence="3" id="KW-1185">Reference proteome</keyword>
<evidence type="ECO:0000259" key="1">
    <source>
        <dbReference type="Pfam" id="PF07596"/>
    </source>
</evidence>
<dbReference type="Gene3D" id="3.30.700.10">
    <property type="entry name" value="Glycoprotein, Type 4 Pilin"/>
    <property type="match status" value="1"/>
</dbReference>
<proteinExistence type="predicted"/>
<organism evidence="2 3">
    <name type="scientific">Caulifigura coniformis</name>
    <dbReference type="NCBI Taxonomy" id="2527983"/>
    <lineage>
        <taxon>Bacteria</taxon>
        <taxon>Pseudomonadati</taxon>
        <taxon>Planctomycetota</taxon>
        <taxon>Planctomycetia</taxon>
        <taxon>Planctomycetales</taxon>
        <taxon>Planctomycetaceae</taxon>
        <taxon>Caulifigura</taxon>
    </lineage>
</organism>
<dbReference type="PANTHER" id="PTHR30093:SF2">
    <property type="entry name" value="TYPE II SECRETION SYSTEM PROTEIN H"/>
    <property type="match status" value="1"/>
</dbReference>
<dbReference type="AlphaFoldDB" id="A0A517SI15"/>
<dbReference type="InterPro" id="IPR045584">
    <property type="entry name" value="Pilin-like"/>
</dbReference>
<dbReference type="NCBIfam" id="TIGR02532">
    <property type="entry name" value="IV_pilin_GFxxxE"/>
    <property type="match status" value="1"/>
</dbReference>
<dbReference type="PANTHER" id="PTHR30093">
    <property type="entry name" value="GENERAL SECRETION PATHWAY PROTEIN G"/>
    <property type="match status" value="1"/>
</dbReference>
<dbReference type="Pfam" id="PF07596">
    <property type="entry name" value="SBP_bac_10"/>
    <property type="match status" value="1"/>
</dbReference>
<dbReference type="Pfam" id="PF07963">
    <property type="entry name" value="N_methyl"/>
    <property type="match status" value="1"/>
</dbReference>
<feature type="domain" description="DUF1559" evidence="1">
    <location>
        <begin position="33"/>
        <end position="314"/>
    </location>
</feature>
<dbReference type="RefSeq" id="WP_197453448.1">
    <property type="nucleotide sequence ID" value="NZ_CP036271.1"/>
</dbReference>
<evidence type="ECO:0000313" key="2">
    <source>
        <dbReference type="EMBL" id="QDT55762.1"/>
    </source>
</evidence>
<dbReference type="PROSITE" id="PS00409">
    <property type="entry name" value="PROKAR_NTER_METHYL"/>
    <property type="match status" value="1"/>
</dbReference>
<dbReference type="Proteomes" id="UP000315700">
    <property type="component" value="Chromosome"/>
</dbReference>
<sequence>MSKRKSRGFTLIELLVVIAIIAMLIALLLPAVQQAREAARRVQTRNHMKQIGLALHNYHDTNRIFPVDSYYGFGFGPGTETSTWMLMIMPYIDQAPLYNQWQFGANIGKSTTPFNGPNGQLIAQVIPAFLAASTPGDSKFTVTSGSVTGTVARTDFGPVSSPQIPTLGPANGFRAADAGFVKCLYWWGGATVTVSQDATGVRMRDVTDGLSNTLGIIETVGGPKRYIKNPQSVSNPLLTAVLSTPQSAADGYWAGRMRTGYTELFASLMGLGNCTINCSNMIDYGAGPFSFHPGGAHALRGDGGVIFLSDSMDQVTYLRMILRADGQPIGEMP</sequence>
<reference evidence="2 3" key="1">
    <citation type="submission" date="2019-02" db="EMBL/GenBank/DDBJ databases">
        <title>Deep-cultivation of Planctomycetes and their phenomic and genomic characterization uncovers novel biology.</title>
        <authorList>
            <person name="Wiegand S."/>
            <person name="Jogler M."/>
            <person name="Boedeker C."/>
            <person name="Pinto D."/>
            <person name="Vollmers J."/>
            <person name="Rivas-Marin E."/>
            <person name="Kohn T."/>
            <person name="Peeters S.H."/>
            <person name="Heuer A."/>
            <person name="Rast P."/>
            <person name="Oberbeckmann S."/>
            <person name="Bunk B."/>
            <person name="Jeske O."/>
            <person name="Meyerdierks A."/>
            <person name="Storesund J.E."/>
            <person name="Kallscheuer N."/>
            <person name="Luecker S."/>
            <person name="Lage O.M."/>
            <person name="Pohl T."/>
            <person name="Merkel B.J."/>
            <person name="Hornburger P."/>
            <person name="Mueller R.-W."/>
            <person name="Bruemmer F."/>
            <person name="Labrenz M."/>
            <person name="Spormann A.M."/>
            <person name="Op den Camp H."/>
            <person name="Overmann J."/>
            <person name="Amann R."/>
            <person name="Jetten M.S.M."/>
            <person name="Mascher T."/>
            <person name="Medema M.H."/>
            <person name="Devos D.P."/>
            <person name="Kaster A.-K."/>
            <person name="Ovreas L."/>
            <person name="Rohde M."/>
            <person name="Galperin M.Y."/>
            <person name="Jogler C."/>
        </authorList>
    </citation>
    <scope>NUCLEOTIDE SEQUENCE [LARGE SCALE GENOMIC DNA]</scope>
    <source>
        <strain evidence="2 3">Pan44</strain>
    </source>
</reference>
<dbReference type="EMBL" id="CP036271">
    <property type="protein sequence ID" value="QDT55762.1"/>
    <property type="molecule type" value="Genomic_DNA"/>
</dbReference>
<evidence type="ECO:0000313" key="3">
    <source>
        <dbReference type="Proteomes" id="UP000315700"/>
    </source>
</evidence>
<dbReference type="KEGG" id="ccos:Pan44_38100"/>
<gene>
    <name evidence="2" type="primary">xcpT_40</name>
    <name evidence="2" type="ORF">Pan44_38100</name>
</gene>
<dbReference type="SUPFAM" id="SSF54523">
    <property type="entry name" value="Pili subunits"/>
    <property type="match status" value="1"/>
</dbReference>
<protein>
    <submittedName>
        <fullName evidence="2">Type II secretion system protein G</fullName>
    </submittedName>
</protein>
<dbReference type="InterPro" id="IPR012902">
    <property type="entry name" value="N_methyl_site"/>
</dbReference>
<dbReference type="InParanoid" id="A0A517SI15"/>
<dbReference type="InterPro" id="IPR011453">
    <property type="entry name" value="DUF1559"/>
</dbReference>